<dbReference type="RefSeq" id="WP_406582702.1">
    <property type="nucleotide sequence ID" value="NZ_JBJHQH010000021.1"/>
</dbReference>
<accession>A0ABW8RNR9</accession>
<sequence length="361" mass="43556">MKVIAFYLPQFHVIEENNRWWGKGFTEWTNLRKAKAYRKEQYQPREPYNDNYYDLSNIETMKWQAKLAKEYGVYGFCFYHYWFNGKLLLEKPAENLLKHEEIDINYCMSWANEPWSRTWDGKDHEVLMGQTYGDKEAWKEHFIYLLPFFKDKRYIKIKNKPMFLIYKSKSIKDCKQMMELWEELAQDNGFDGVHFVETLREKETEKRSLPFSAKVEFEPARTLNGEPLIVKNYNRVRRRVIKGVNILLRKEIPLNKKYLFNDMSNKSLKNLSSDNTYGGVFVGWDNTPRRGNASLYVTESTKEEFKDYLSQKMEITKKIYKTEYVFINAWNEWCEGTYLEPDKKNKFKYLEAIREVQEDSK</sequence>
<keyword evidence="2" id="KW-1185">Reference proteome</keyword>
<dbReference type="Proteomes" id="UP001623041">
    <property type="component" value="Unassembled WGS sequence"/>
</dbReference>
<protein>
    <submittedName>
        <fullName evidence="1">Glycoside hydrolase family 99-like domain-containing protein</fullName>
    </submittedName>
</protein>
<dbReference type="CDD" id="cd11579">
    <property type="entry name" value="Glyco_tran_WbsX"/>
    <property type="match status" value="1"/>
</dbReference>
<gene>
    <name evidence="1" type="ORF">ACJEBI_22475</name>
</gene>
<organism evidence="1 2">
    <name type="scientific">Bacillus salipaludis</name>
    <dbReference type="NCBI Taxonomy" id="2547811"/>
    <lineage>
        <taxon>Bacteria</taxon>
        <taxon>Bacillati</taxon>
        <taxon>Bacillota</taxon>
        <taxon>Bacilli</taxon>
        <taxon>Bacillales</taxon>
        <taxon>Bacillaceae</taxon>
        <taxon>Bacillus</taxon>
    </lineage>
</organism>
<dbReference type="InterPro" id="IPR032719">
    <property type="entry name" value="WbsX"/>
</dbReference>
<comment type="caution">
    <text evidence="1">The sequence shown here is derived from an EMBL/GenBank/DDBJ whole genome shotgun (WGS) entry which is preliminary data.</text>
</comment>
<evidence type="ECO:0000313" key="2">
    <source>
        <dbReference type="Proteomes" id="UP001623041"/>
    </source>
</evidence>
<dbReference type="EMBL" id="JBJHQH010000021">
    <property type="protein sequence ID" value="MFK9094227.1"/>
    <property type="molecule type" value="Genomic_DNA"/>
</dbReference>
<dbReference type="PANTHER" id="PTHR41244:SF1">
    <property type="entry name" value="GLYCOSYLTRANSFERASE"/>
    <property type="match status" value="1"/>
</dbReference>
<name>A0ABW8RNR9_9BACI</name>
<dbReference type="PANTHER" id="PTHR41244">
    <property type="entry name" value="RHAMNAN SYNTHESIS F"/>
    <property type="match status" value="1"/>
</dbReference>
<dbReference type="Gene3D" id="3.20.20.80">
    <property type="entry name" value="Glycosidases"/>
    <property type="match status" value="1"/>
</dbReference>
<dbReference type="Pfam" id="PF14307">
    <property type="entry name" value="Glyco_tran_WbsX"/>
    <property type="match status" value="1"/>
</dbReference>
<evidence type="ECO:0000313" key="1">
    <source>
        <dbReference type="EMBL" id="MFK9094227.1"/>
    </source>
</evidence>
<reference evidence="1 2" key="1">
    <citation type="submission" date="2024-11" db="EMBL/GenBank/DDBJ databases">
        <authorList>
            <person name="Lucas J.A."/>
        </authorList>
    </citation>
    <scope>NUCLEOTIDE SEQUENCE [LARGE SCALE GENOMIC DNA]</scope>
    <source>
        <strain evidence="1 2">Z 5.4</strain>
    </source>
</reference>
<proteinExistence type="predicted"/>